<dbReference type="Pfam" id="PF07553">
    <property type="entry name" value="Lipoprotein_Ltp"/>
    <property type="match status" value="2"/>
</dbReference>
<dbReference type="InterPro" id="IPR011434">
    <property type="entry name" value="Ltp-like_HTH"/>
</dbReference>
<evidence type="ECO:0000313" key="4">
    <source>
        <dbReference type="EMBL" id="QGS11805.1"/>
    </source>
</evidence>
<protein>
    <submittedName>
        <fullName evidence="4">PASTA domain-containing protein</fullName>
    </submittedName>
</protein>
<sequence>MTSPTPQYGLGNNTPNATPSAPHSPFQQVTPPQAKPFYTKWWFIAIAVLVGLVLIGSLTNPKSKNSTKDAEPSTASTTTESSAEITVPNVVGMRGDEARATLEALGKVDISFKDESGKKMVLDVTNWTVTSQTPKAGATLSKGAKVTLFVHHDTDDAEPTDTPTTEAPPTTDPKTDDVPREHRKALKTAENYSKRLHMSKQGIYDQLISEAEGFSPEAAQYAIDNIQADWNANALAKAKEYEKSLNMSDEAIREQLVSEYGEQFTQEEADYAISHLDD</sequence>
<dbReference type="PROSITE" id="PS51178">
    <property type="entry name" value="PASTA"/>
    <property type="match status" value="1"/>
</dbReference>
<organism evidence="4 5">
    <name type="scientific">Schaalia odontolytica</name>
    <dbReference type="NCBI Taxonomy" id="1660"/>
    <lineage>
        <taxon>Bacteria</taxon>
        <taxon>Bacillati</taxon>
        <taxon>Actinomycetota</taxon>
        <taxon>Actinomycetes</taxon>
        <taxon>Actinomycetales</taxon>
        <taxon>Actinomycetaceae</taxon>
        <taxon>Schaalia</taxon>
    </lineage>
</organism>
<dbReference type="Pfam" id="PF03793">
    <property type="entry name" value="PASTA"/>
    <property type="match status" value="1"/>
</dbReference>
<evidence type="ECO:0000259" key="3">
    <source>
        <dbReference type="PROSITE" id="PS51178"/>
    </source>
</evidence>
<dbReference type="SMART" id="SM00740">
    <property type="entry name" value="PASTA"/>
    <property type="match status" value="1"/>
</dbReference>
<keyword evidence="2" id="KW-1133">Transmembrane helix</keyword>
<feature type="compositionally biased region" description="Low complexity" evidence="1">
    <location>
        <begin position="160"/>
        <end position="169"/>
    </location>
</feature>
<evidence type="ECO:0000313" key="5">
    <source>
        <dbReference type="Proteomes" id="UP000424490"/>
    </source>
</evidence>
<reference evidence="4 5" key="1">
    <citation type="submission" date="2019-11" db="EMBL/GenBank/DDBJ databases">
        <title>FDA dAtabase for Regulatory Grade micrObial Sequences (FDA-ARGOS): Supporting development and validation of Infectious Disease Dx tests.</title>
        <authorList>
            <person name="Stonesifer R."/>
            <person name="Tallon L."/>
            <person name="Sadzewicz L."/>
            <person name="Vavikolanu K."/>
            <person name="Mehta A."/>
            <person name="Aluvathingal J."/>
            <person name="Nadendla S."/>
            <person name="Myers T."/>
            <person name="Yan Y."/>
            <person name="Sichtig H."/>
        </authorList>
    </citation>
    <scope>NUCLEOTIDE SEQUENCE [LARGE SCALE GENOMIC DNA]</scope>
    <source>
        <strain evidence="4 5">FDAARGOS_732</strain>
    </source>
</reference>
<proteinExistence type="predicted"/>
<feature type="transmembrane region" description="Helical" evidence="2">
    <location>
        <begin position="41"/>
        <end position="59"/>
    </location>
</feature>
<gene>
    <name evidence="4" type="ORF">FOC40_00920</name>
</gene>
<keyword evidence="2" id="KW-0812">Transmembrane</keyword>
<dbReference type="Gene3D" id="3.30.10.20">
    <property type="match status" value="1"/>
</dbReference>
<dbReference type="EMBL" id="CP046315">
    <property type="protein sequence ID" value="QGS11805.1"/>
    <property type="molecule type" value="Genomic_DNA"/>
</dbReference>
<dbReference type="AlphaFoldDB" id="A0A857ABI3"/>
<keyword evidence="2" id="KW-0472">Membrane</keyword>
<name>A0A857ABI3_9ACTO</name>
<dbReference type="InterPro" id="IPR036388">
    <property type="entry name" value="WH-like_DNA-bd_sf"/>
</dbReference>
<dbReference type="CDD" id="cd06577">
    <property type="entry name" value="PASTA_pknB"/>
    <property type="match status" value="1"/>
</dbReference>
<feature type="region of interest" description="Disordered" evidence="1">
    <location>
        <begin position="1"/>
        <end position="30"/>
    </location>
</feature>
<accession>A0A857ABI3</accession>
<feature type="compositionally biased region" description="Low complexity" evidence="1">
    <location>
        <begin position="72"/>
        <end position="84"/>
    </location>
</feature>
<feature type="domain" description="PASTA" evidence="3">
    <location>
        <begin position="81"/>
        <end position="152"/>
    </location>
</feature>
<dbReference type="InterPro" id="IPR005543">
    <property type="entry name" value="PASTA_dom"/>
</dbReference>
<evidence type="ECO:0000256" key="2">
    <source>
        <dbReference type="SAM" id="Phobius"/>
    </source>
</evidence>
<evidence type="ECO:0000256" key="1">
    <source>
        <dbReference type="SAM" id="MobiDB-lite"/>
    </source>
</evidence>
<feature type="region of interest" description="Disordered" evidence="1">
    <location>
        <begin position="153"/>
        <end position="181"/>
    </location>
</feature>
<dbReference type="Proteomes" id="UP000424490">
    <property type="component" value="Chromosome"/>
</dbReference>
<dbReference type="Gene3D" id="1.10.10.10">
    <property type="entry name" value="Winged helix-like DNA-binding domain superfamily/Winged helix DNA-binding domain"/>
    <property type="match status" value="2"/>
</dbReference>
<feature type="region of interest" description="Disordered" evidence="1">
    <location>
        <begin position="61"/>
        <end position="84"/>
    </location>
</feature>